<dbReference type="InterPro" id="IPR019644">
    <property type="entry name" value="DUF2508"/>
</dbReference>
<dbReference type="OrthoDB" id="1809893at2"/>
<organism evidence="1 2">
    <name type="scientific">Thermoclostridium caenicola</name>
    <dbReference type="NCBI Taxonomy" id="659425"/>
    <lineage>
        <taxon>Bacteria</taxon>
        <taxon>Bacillati</taxon>
        <taxon>Bacillota</taxon>
        <taxon>Clostridia</taxon>
        <taxon>Eubacteriales</taxon>
        <taxon>Oscillospiraceae</taxon>
        <taxon>Thermoclostridium</taxon>
    </lineage>
</organism>
<dbReference type="RefSeq" id="WP_149678057.1">
    <property type="nucleotide sequence ID" value="NZ_FQZP01000008.1"/>
</dbReference>
<protein>
    <recommendedName>
        <fullName evidence="3">DUF2508 domain-containing protein</fullName>
    </recommendedName>
</protein>
<proteinExistence type="predicted"/>
<gene>
    <name evidence="1" type="ORF">SAMN05444373_100817</name>
</gene>
<evidence type="ECO:0000313" key="2">
    <source>
        <dbReference type="Proteomes" id="UP000324781"/>
    </source>
</evidence>
<dbReference type="AlphaFoldDB" id="A0A1M6DKM5"/>
<dbReference type="EMBL" id="FQZP01000008">
    <property type="protein sequence ID" value="SHI73897.1"/>
    <property type="molecule type" value="Genomic_DNA"/>
</dbReference>
<name>A0A1M6DKM5_9FIRM</name>
<dbReference type="Pfam" id="PF10704">
    <property type="entry name" value="DUF2508"/>
    <property type="match status" value="1"/>
</dbReference>
<reference evidence="1 2" key="1">
    <citation type="submission" date="2016-11" db="EMBL/GenBank/DDBJ databases">
        <authorList>
            <person name="Varghese N."/>
            <person name="Submissions S."/>
        </authorList>
    </citation>
    <scope>NUCLEOTIDE SEQUENCE [LARGE SCALE GENOMIC DNA]</scope>
    <source>
        <strain evidence="1 2">DSM 19027</strain>
    </source>
</reference>
<keyword evidence="2" id="KW-1185">Reference proteome</keyword>
<dbReference type="Proteomes" id="UP000324781">
    <property type="component" value="Unassembled WGS sequence"/>
</dbReference>
<accession>A0A1M6DKM5</accession>
<evidence type="ECO:0000313" key="1">
    <source>
        <dbReference type="EMBL" id="SHI73897.1"/>
    </source>
</evidence>
<evidence type="ECO:0008006" key="3">
    <source>
        <dbReference type="Google" id="ProtNLM"/>
    </source>
</evidence>
<sequence>MAEHILSGSGAEVLGSLSQAVKKRTGLFGRTYEDPALAELYETIREAWLEWQNALLNFEDADCKEMVDYYTYRIKASQIRYEYLLRKAKALQALQAQ</sequence>